<protein>
    <recommendedName>
        <fullName evidence="10">Purine-cytosine permease</fullName>
    </recommendedName>
</protein>
<dbReference type="PANTHER" id="PTHR31806">
    <property type="entry name" value="PURINE-CYTOSINE PERMEASE FCY2-RELATED"/>
    <property type="match status" value="1"/>
</dbReference>
<dbReference type="InterPro" id="IPR026030">
    <property type="entry name" value="Pur-cyt_permease_Fcy2/21/22"/>
</dbReference>
<comment type="subcellular location">
    <subcellularLocation>
        <location evidence="1">Membrane</location>
        <topology evidence="1">Multi-pass membrane protein</topology>
    </subcellularLocation>
</comment>
<feature type="transmembrane region" description="Helical" evidence="7">
    <location>
        <begin position="178"/>
        <end position="199"/>
    </location>
</feature>
<evidence type="ECO:0000256" key="4">
    <source>
        <dbReference type="ARBA" id="ARBA00022692"/>
    </source>
</evidence>
<feature type="transmembrane region" description="Helical" evidence="7">
    <location>
        <begin position="220"/>
        <end position="240"/>
    </location>
</feature>
<keyword evidence="3" id="KW-0813">Transport</keyword>
<sequence length="286" mass="30779">MMYNAGTPYLTVTESEETGMALSATILSFGGIVFGTGSGWTPVASDYNMGLPEDTSKTVIFILTFCGSYFGLVFCEVLGVLLGIAIQNNDDWNQAFGISFGNLMNEIFSKYGSGAQKFIMIILTLSVVANNIANTYSAGVSVAALGPIFQKVPRALWTLLVTVIYTIAGVAGQESFEAILSNLLSILSYWTGMFAVVILEEHFIFRRGVYKSEIYNDPSQLPIGIAGVSAFLLGIVGAVVGMDQTWYAGPIAVQIGYGDIGFELAALFAGAIYLPLRTYELKKYGR</sequence>
<evidence type="ECO:0000256" key="5">
    <source>
        <dbReference type="ARBA" id="ARBA00022989"/>
    </source>
</evidence>
<evidence type="ECO:0000313" key="9">
    <source>
        <dbReference type="Proteomes" id="UP001211907"/>
    </source>
</evidence>
<comment type="caution">
    <text evidence="8">The sequence shown here is derived from an EMBL/GenBank/DDBJ whole genome shotgun (WGS) entry which is preliminary data.</text>
</comment>
<dbReference type="GO" id="GO:0005886">
    <property type="term" value="C:plasma membrane"/>
    <property type="evidence" value="ECO:0007669"/>
    <property type="project" value="TreeGrafter"/>
</dbReference>
<dbReference type="GO" id="GO:0022857">
    <property type="term" value="F:transmembrane transporter activity"/>
    <property type="evidence" value="ECO:0007669"/>
    <property type="project" value="InterPro"/>
</dbReference>
<evidence type="ECO:0000256" key="2">
    <source>
        <dbReference type="ARBA" id="ARBA00008974"/>
    </source>
</evidence>
<dbReference type="Proteomes" id="UP001211907">
    <property type="component" value="Unassembled WGS sequence"/>
</dbReference>
<proteinExistence type="inferred from homology"/>
<name>A0AAD5T7K5_9FUNG</name>
<dbReference type="InterPro" id="IPR001248">
    <property type="entry name" value="Pur-cyt_permease"/>
</dbReference>
<keyword evidence="4 7" id="KW-0812">Transmembrane</keyword>
<evidence type="ECO:0000313" key="8">
    <source>
        <dbReference type="EMBL" id="KAJ3130918.1"/>
    </source>
</evidence>
<dbReference type="EMBL" id="JADGJH010000338">
    <property type="protein sequence ID" value="KAJ3130918.1"/>
    <property type="molecule type" value="Genomic_DNA"/>
</dbReference>
<keyword evidence="5 7" id="KW-1133">Transmembrane helix</keyword>
<evidence type="ECO:0000256" key="1">
    <source>
        <dbReference type="ARBA" id="ARBA00004141"/>
    </source>
</evidence>
<dbReference type="GO" id="GO:0000329">
    <property type="term" value="C:fungal-type vacuole membrane"/>
    <property type="evidence" value="ECO:0007669"/>
    <property type="project" value="TreeGrafter"/>
</dbReference>
<feature type="transmembrane region" description="Helical" evidence="7">
    <location>
        <begin position="260"/>
        <end position="276"/>
    </location>
</feature>
<feature type="transmembrane region" description="Helical" evidence="7">
    <location>
        <begin position="118"/>
        <end position="143"/>
    </location>
</feature>
<evidence type="ECO:0000256" key="6">
    <source>
        <dbReference type="ARBA" id="ARBA00023136"/>
    </source>
</evidence>
<reference evidence="8" key="1">
    <citation type="submission" date="2020-05" db="EMBL/GenBank/DDBJ databases">
        <title>Phylogenomic resolution of chytrid fungi.</title>
        <authorList>
            <person name="Stajich J.E."/>
            <person name="Amses K."/>
            <person name="Simmons R."/>
            <person name="Seto K."/>
            <person name="Myers J."/>
            <person name="Bonds A."/>
            <person name="Quandt C.A."/>
            <person name="Barry K."/>
            <person name="Liu P."/>
            <person name="Grigoriev I."/>
            <person name="Longcore J.E."/>
            <person name="James T.Y."/>
        </authorList>
    </citation>
    <scope>NUCLEOTIDE SEQUENCE</scope>
    <source>
        <strain evidence="8">JEL0513</strain>
    </source>
</reference>
<feature type="transmembrane region" description="Helical" evidence="7">
    <location>
        <begin position="155"/>
        <end position="172"/>
    </location>
</feature>
<dbReference type="AlphaFoldDB" id="A0AAD5T7K5"/>
<dbReference type="Pfam" id="PF02133">
    <property type="entry name" value="Transp_cyt_pur"/>
    <property type="match status" value="1"/>
</dbReference>
<organism evidence="8 9">
    <name type="scientific">Physocladia obscura</name>
    <dbReference type="NCBI Taxonomy" id="109957"/>
    <lineage>
        <taxon>Eukaryota</taxon>
        <taxon>Fungi</taxon>
        <taxon>Fungi incertae sedis</taxon>
        <taxon>Chytridiomycota</taxon>
        <taxon>Chytridiomycota incertae sedis</taxon>
        <taxon>Chytridiomycetes</taxon>
        <taxon>Chytridiales</taxon>
        <taxon>Chytriomycetaceae</taxon>
        <taxon>Physocladia</taxon>
    </lineage>
</organism>
<feature type="transmembrane region" description="Helical" evidence="7">
    <location>
        <begin position="60"/>
        <end position="86"/>
    </location>
</feature>
<keyword evidence="6 7" id="KW-0472">Membrane</keyword>
<feature type="transmembrane region" description="Helical" evidence="7">
    <location>
        <begin position="20"/>
        <end position="40"/>
    </location>
</feature>
<evidence type="ECO:0000256" key="3">
    <source>
        <dbReference type="ARBA" id="ARBA00022448"/>
    </source>
</evidence>
<dbReference type="Gene3D" id="1.10.4160.10">
    <property type="entry name" value="Hydantoin permease"/>
    <property type="match status" value="1"/>
</dbReference>
<evidence type="ECO:0000256" key="7">
    <source>
        <dbReference type="SAM" id="Phobius"/>
    </source>
</evidence>
<evidence type="ECO:0008006" key="10">
    <source>
        <dbReference type="Google" id="ProtNLM"/>
    </source>
</evidence>
<dbReference type="PANTHER" id="PTHR31806:SF17">
    <property type="entry name" value="VITAMIN B6 TRANSPORTER TPN1"/>
    <property type="match status" value="1"/>
</dbReference>
<keyword evidence="9" id="KW-1185">Reference proteome</keyword>
<comment type="similarity">
    <text evidence="2">Belongs to the purine-cytosine permease (2.A.39) family.</text>
</comment>
<gene>
    <name evidence="8" type="ORF">HK100_007192</name>
</gene>
<accession>A0AAD5T7K5</accession>